<gene>
    <name evidence="1" type="ORF">C0Z18_05780</name>
</gene>
<comment type="caution">
    <text evidence="1">The sequence shown here is derived from an EMBL/GenBank/DDBJ whole genome shotgun (WGS) entry which is preliminary data.</text>
</comment>
<evidence type="ECO:0000313" key="1">
    <source>
        <dbReference type="EMBL" id="PMS22028.1"/>
    </source>
</evidence>
<evidence type="ECO:0000313" key="2">
    <source>
        <dbReference type="Proteomes" id="UP000235616"/>
    </source>
</evidence>
<reference evidence="1 2" key="1">
    <citation type="submission" date="2018-01" db="EMBL/GenBank/DDBJ databases">
        <title>Whole genome analyses suggest that Burkholderia sensu lato contains two further novel genera in the rhizoxinica-symbiotica group Mycetohabitans gen. nov., and Trinickia gen. nov.: implications for the evolution of diazotrophy and nodulation in the Burkholderiaceae.</title>
        <authorList>
            <person name="Estrada-de los Santos P."/>
            <person name="Palmer M."/>
            <person name="Chavez-Ramirez B."/>
            <person name="Beukes C."/>
            <person name="Steenkamp E.T."/>
            <person name="Hirsch A.M."/>
            <person name="Manyaka P."/>
            <person name="Maluk M."/>
            <person name="Lafos M."/>
            <person name="Crook M."/>
            <person name="Gross E."/>
            <person name="Simon M.F."/>
            <person name="Bueno dos Reis Junior F."/>
            <person name="Poole P.S."/>
            <person name="Venter S.N."/>
            <person name="James E.K."/>
        </authorList>
    </citation>
    <scope>NUCLEOTIDE SEQUENCE [LARGE SCALE GENOMIC DNA]</scope>
    <source>
        <strain evidence="1 2">GIMN1.004</strain>
    </source>
</reference>
<protein>
    <recommendedName>
        <fullName evidence="3">GNAT family N-acetyltransferase</fullName>
    </recommendedName>
</protein>
<proteinExistence type="predicted"/>
<sequence length="243" mass="27755">MDHSLHFLAPPAARPVETEPARARLLGRRDLPALMELEREKWTDVQAASEDQLRERIDAHPELAIGAFCTRTGRLLASLFMRPIADDFYRHVQTWDDCVSAPLPDQSSTLFGISLSSRNCEGVTALLNYFWPIALKRGWRHIYLGSPVPGLRDWRETHPERPIDDYVHATRRGMPLDPQLRYYRSRGFTKIVCAKPRYFPHERSLDYGAILRGTVPLSTLAPLWAALPESCVRRVTRALSSLL</sequence>
<dbReference type="AlphaFoldDB" id="A0A2N7VY08"/>
<dbReference type="Gene3D" id="3.40.630.30">
    <property type="match status" value="1"/>
</dbReference>
<evidence type="ECO:0008006" key="3">
    <source>
        <dbReference type="Google" id="ProtNLM"/>
    </source>
</evidence>
<dbReference type="Proteomes" id="UP000235616">
    <property type="component" value="Unassembled WGS sequence"/>
</dbReference>
<dbReference type="EMBL" id="PNYA01000004">
    <property type="protein sequence ID" value="PMS22028.1"/>
    <property type="molecule type" value="Genomic_DNA"/>
</dbReference>
<dbReference type="RefSeq" id="WP_102644428.1">
    <property type="nucleotide sequence ID" value="NZ_PNYA01000004.1"/>
</dbReference>
<dbReference type="OrthoDB" id="4564933at2"/>
<organism evidence="1 2">
    <name type="scientific">Trinickia dabaoshanensis</name>
    <dbReference type="NCBI Taxonomy" id="564714"/>
    <lineage>
        <taxon>Bacteria</taxon>
        <taxon>Pseudomonadati</taxon>
        <taxon>Pseudomonadota</taxon>
        <taxon>Betaproteobacteria</taxon>
        <taxon>Burkholderiales</taxon>
        <taxon>Burkholderiaceae</taxon>
        <taxon>Trinickia</taxon>
    </lineage>
</organism>
<name>A0A2N7VY08_9BURK</name>
<accession>A0A2N7VY08</accession>
<keyword evidence="2" id="KW-1185">Reference proteome</keyword>